<reference evidence="1" key="1">
    <citation type="submission" date="2021-12" db="EMBL/GenBank/DDBJ databases">
        <authorList>
            <person name="King R."/>
        </authorList>
    </citation>
    <scope>NUCLEOTIDE SEQUENCE</scope>
</reference>
<organism evidence="1 2">
    <name type="scientific">Diatraea saccharalis</name>
    <name type="common">sugarcane borer</name>
    <dbReference type="NCBI Taxonomy" id="40085"/>
    <lineage>
        <taxon>Eukaryota</taxon>
        <taxon>Metazoa</taxon>
        <taxon>Ecdysozoa</taxon>
        <taxon>Arthropoda</taxon>
        <taxon>Hexapoda</taxon>
        <taxon>Insecta</taxon>
        <taxon>Pterygota</taxon>
        <taxon>Neoptera</taxon>
        <taxon>Endopterygota</taxon>
        <taxon>Lepidoptera</taxon>
        <taxon>Glossata</taxon>
        <taxon>Ditrysia</taxon>
        <taxon>Pyraloidea</taxon>
        <taxon>Crambidae</taxon>
        <taxon>Crambinae</taxon>
        <taxon>Diatraea</taxon>
    </lineage>
</organism>
<dbReference type="OrthoDB" id="10064757at2759"/>
<dbReference type="AlphaFoldDB" id="A0A9N9WIB0"/>
<evidence type="ECO:0008006" key="3">
    <source>
        <dbReference type="Google" id="ProtNLM"/>
    </source>
</evidence>
<name>A0A9N9WIB0_9NEOP</name>
<dbReference type="EMBL" id="OU893335">
    <property type="protein sequence ID" value="CAG9791947.1"/>
    <property type="molecule type" value="Genomic_DNA"/>
</dbReference>
<evidence type="ECO:0000313" key="2">
    <source>
        <dbReference type="Proteomes" id="UP001153714"/>
    </source>
</evidence>
<accession>A0A9N9WIB0</accession>
<reference evidence="1" key="2">
    <citation type="submission" date="2022-10" db="EMBL/GenBank/DDBJ databases">
        <authorList>
            <consortium name="ENA_rothamsted_submissions"/>
            <consortium name="culmorum"/>
            <person name="King R."/>
        </authorList>
    </citation>
    <scope>NUCLEOTIDE SEQUENCE</scope>
</reference>
<dbReference type="Proteomes" id="UP001153714">
    <property type="component" value="Chromosome 4"/>
</dbReference>
<keyword evidence="2" id="KW-1185">Reference proteome</keyword>
<protein>
    <recommendedName>
        <fullName evidence="3">FAST kinase domain-containing protein 5</fullName>
    </recommendedName>
</protein>
<sequence>MSMCLKILQTLRRLSSTNYPKIVPDVLKTGYYRNIHFNSILKIKMFMEYENRYAYDIMENKGYARGLYPEKVKDTLLSTEEFSMILKENWTRKSPSEIFKVFSLLGMYSSQNDMCISNNIFDSFVDHLTDNIKFASDAELQALFYSLLKWPETESIRTRNYIEVWAALDDECLNRFKQWSIDENLSFLALFYMLNVSRVSDFSQKALQRIASKAKQLSPGQLVQTMFYIGVARKPPFDMHNLEVHLEKLFAEFTLDELAIMSMGFFKSKTPIRNTELTTKIIHKIIENSKETHEVSLAALLKVIRYSYKANNENIIYNLLEKLQYEVPRLSIMCNVHLALVGMSTLTLHKECLDRIAELTLRSISETRLKDLERLILTYGTFDLIPNTKENFFENIIKELRKPERLSEIERYGRSFACCIAFLGCLGIYPVDLMNKVLSKDFLLTTYGKHVITYGREVLSIHNSAQLFCSDQKINLLNDKSAIILAKKYTDFVPRENYQKQYNVNEKVMLDIMRILKACRGGDEYVVGDHIVTHHQRGDIIICNDSNGSPVKVREHFYNTKFGLLRRPPDSNSWVALVIAGKNGVINNTDIPTGPFKSKLREIEALGFYGNLIISSKYNTLTSDESKADYLNNLIKEATGHTKNN</sequence>
<gene>
    <name evidence="1" type="ORF">DIATSA_LOCUS9527</name>
</gene>
<evidence type="ECO:0000313" key="1">
    <source>
        <dbReference type="EMBL" id="CAG9791947.1"/>
    </source>
</evidence>
<proteinExistence type="predicted"/>